<reference evidence="2 3" key="1">
    <citation type="submission" date="2019-09" db="EMBL/GenBank/DDBJ databases">
        <authorList>
            <person name="Ou C."/>
        </authorList>
    </citation>
    <scope>NUCLEOTIDE SEQUENCE [LARGE SCALE GENOMIC DNA]</scope>
    <source>
        <strain evidence="2">S2</strain>
        <tissue evidence="2">Leaf</tissue>
    </source>
</reference>
<organism evidence="2 3">
    <name type="scientific">Pyrus ussuriensis x Pyrus communis</name>
    <dbReference type="NCBI Taxonomy" id="2448454"/>
    <lineage>
        <taxon>Eukaryota</taxon>
        <taxon>Viridiplantae</taxon>
        <taxon>Streptophyta</taxon>
        <taxon>Embryophyta</taxon>
        <taxon>Tracheophyta</taxon>
        <taxon>Spermatophyta</taxon>
        <taxon>Magnoliopsida</taxon>
        <taxon>eudicotyledons</taxon>
        <taxon>Gunneridae</taxon>
        <taxon>Pentapetalae</taxon>
        <taxon>rosids</taxon>
        <taxon>fabids</taxon>
        <taxon>Rosales</taxon>
        <taxon>Rosaceae</taxon>
        <taxon>Amygdaloideae</taxon>
        <taxon>Maleae</taxon>
        <taxon>Pyrus</taxon>
    </lineage>
</organism>
<dbReference type="PANTHER" id="PTHR33564:SF15">
    <property type="entry name" value="PROTEIN, PUTATIVE-RELATED"/>
    <property type="match status" value="1"/>
</dbReference>
<reference evidence="2 3" key="2">
    <citation type="submission" date="2019-11" db="EMBL/GenBank/DDBJ databases">
        <title>A de novo genome assembly of a pear dwarfing rootstock.</title>
        <authorList>
            <person name="Wang F."/>
            <person name="Wang J."/>
            <person name="Li S."/>
            <person name="Zhang Y."/>
            <person name="Fang M."/>
            <person name="Ma L."/>
            <person name="Zhao Y."/>
            <person name="Jiang S."/>
        </authorList>
    </citation>
    <scope>NUCLEOTIDE SEQUENCE [LARGE SCALE GENOMIC DNA]</scope>
    <source>
        <strain evidence="2">S2</strain>
        <tissue evidence="2">Leaf</tissue>
    </source>
</reference>
<gene>
    <name evidence="2" type="ORF">D8674_039713</name>
</gene>
<feature type="compositionally biased region" description="Basic and acidic residues" evidence="1">
    <location>
        <begin position="87"/>
        <end position="98"/>
    </location>
</feature>
<dbReference type="Proteomes" id="UP000327157">
    <property type="component" value="Unassembled WGS sequence"/>
</dbReference>
<dbReference type="PANTHER" id="PTHR33564">
    <property type="entry name" value="TRANSMEMBRANE PROTEIN"/>
    <property type="match status" value="1"/>
</dbReference>
<dbReference type="OrthoDB" id="695890at2759"/>
<feature type="region of interest" description="Disordered" evidence="1">
    <location>
        <begin position="57"/>
        <end position="98"/>
    </location>
</feature>
<comment type="caution">
    <text evidence="2">The sequence shown here is derived from an EMBL/GenBank/DDBJ whole genome shotgun (WGS) entry which is preliminary data.</text>
</comment>
<name>A0A5N5FCP3_9ROSA</name>
<protein>
    <submittedName>
        <fullName evidence="2">Uncharacterized protein</fullName>
    </submittedName>
</protein>
<dbReference type="AlphaFoldDB" id="A0A5N5FCP3"/>
<dbReference type="EMBL" id="SMOL01000757">
    <property type="protein sequence ID" value="KAB2599012.1"/>
    <property type="molecule type" value="Genomic_DNA"/>
</dbReference>
<evidence type="ECO:0000256" key="1">
    <source>
        <dbReference type="SAM" id="MobiDB-lite"/>
    </source>
</evidence>
<evidence type="ECO:0000313" key="2">
    <source>
        <dbReference type="EMBL" id="KAB2599012.1"/>
    </source>
</evidence>
<keyword evidence="3" id="KW-1185">Reference proteome</keyword>
<proteinExistence type="predicted"/>
<accession>A0A5N5FCP3</accession>
<evidence type="ECO:0000313" key="3">
    <source>
        <dbReference type="Proteomes" id="UP000327157"/>
    </source>
</evidence>
<feature type="compositionally biased region" description="Basic and acidic residues" evidence="1">
    <location>
        <begin position="67"/>
        <end position="80"/>
    </location>
</feature>
<sequence length="130" mass="15044">MSSMLGSQGLVLATAMAVSSMLVFLHFSRQKNFPPTQLSHQSPNQIPLRSCLYSGDRKRERKKKKVHFAENIEEEKRTGDGEEEEEPISREKSKVETSCRNEIRRKIPANRIALYNGILKNRMQRMECSY</sequence>